<keyword evidence="2" id="KW-0150">Chloroplast</keyword>
<accession>A0A976UFT0</accession>
<name>A0A976UFT0_9STRA</name>
<geneLocation type="chloroplast" evidence="2"/>
<evidence type="ECO:0000313" key="2">
    <source>
        <dbReference type="EMBL" id="UVG41607.1"/>
    </source>
</evidence>
<keyword evidence="1" id="KW-0472">Membrane</keyword>
<reference evidence="2" key="2">
    <citation type="journal article" date="2022" name="Int J Environ Res Public Health">
        <title>Comparative Analysis of Bacillariophyceae Chloroplast Genomes Uncovers Extensive Genome Rearrangements Associated with Speciation.</title>
        <authorList>
            <person name="Wang Y."/>
            <person name="Wang J."/>
            <person name="Chen Y."/>
            <person name="Liu S."/>
            <person name="Zhao Y."/>
            <person name="Chen N."/>
        </authorList>
    </citation>
    <scope>NUCLEOTIDE SEQUENCE</scope>
    <source>
        <strain evidence="2">Jiaozhou Bay in China</strain>
    </source>
</reference>
<keyword evidence="2" id="KW-0934">Plastid</keyword>
<dbReference type="EMBL" id="OL415005">
    <property type="protein sequence ID" value="UVG41607.1"/>
    <property type="molecule type" value="Genomic_DNA"/>
</dbReference>
<reference evidence="2" key="1">
    <citation type="submission" date="2021-11" db="EMBL/GenBank/DDBJ databases">
        <authorList>
            <person name="Wang Y."/>
            <person name="Chen N."/>
        </authorList>
    </citation>
    <scope>NUCLEOTIDE SEQUENCE</scope>
    <source>
        <strain evidence="2">Jiaozhou Bay in China</strain>
    </source>
</reference>
<keyword evidence="1" id="KW-1133">Transmembrane helix</keyword>
<dbReference type="AlphaFoldDB" id="A0A976UFT0"/>
<protein>
    <submittedName>
        <fullName evidence="2">Uncharacterized protein</fullName>
    </submittedName>
</protein>
<organism evidence="2">
    <name type="scientific">Navicula arenaria</name>
    <dbReference type="NCBI Taxonomy" id="355634"/>
    <lineage>
        <taxon>Eukaryota</taxon>
        <taxon>Sar</taxon>
        <taxon>Stramenopiles</taxon>
        <taxon>Ochrophyta</taxon>
        <taxon>Bacillariophyta</taxon>
        <taxon>Bacillariophyceae</taxon>
        <taxon>Bacillariophycidae</taxon>
        <taxon>Naviculales</taxon>
        <taxon>Naviculaceae</taxon>
        <taxon>Navicula</taxon>
    </lineage>
</organism>
<evidence type="ECO:0000256" key="1">
    <source>
        <dbReference type="SAM" id="Phobius"/>
    </source>
</evidence>
<keyword evidence="1" id="KW-0812">Transmembrane</keyword>
<feature type="transmembrane region" description="Helical" evidence="1">
    <location>
        <begin position="182"/>
        <end position="199"/>
    </location>
</feature>
<proteinExistence type="predicted"/>
<dbReference type="GeneID" id="74849500"/>
<dbReference type="RefSeq" id="YP_010472142.1">
    <property type="nucleotide sequence ID" value="NC_066075.1"/>
</dbReference>
<gene>
    <name evidence="2" type="primary">orf251</name>
</gene>
<sequence>MNLTSLKIFFCRNDVKIVIICTVTGGILQVLSKQYLKSHPEFLKDAPVTKEKYRPLKFLSPRGGALIEISGISIKIVAQVMLNFLAKKGLLTGLATGGAVVISKIPATAVSTYLRDAFPQNLPDLEKKKFILVGGEKIYLDQCDQNLKYLFDILEDEAIPFEERKEIAYSVLTKYLNLKTPFGRRNFVLCIVFIIYLLFTNRHSSFYLMMKSLIKAIREGKITKSMARLIIRKLKKKGVPIDPELAEIVAS</sequence>